<evidence type="ECO:0000313" key="3">
    <source>
        <dbReference type="Proteomes" id="UP000245523"/>
    </source>
</evidence>
<evidence type="ECO:0000259" key="1">
    <source>
        <dbReference type="PROSITE" id="PS50943"/>
    </source>
</evidence>
<organism evidence="2 3">
    <name type="scientific">Hallerella porci</name>
    <dbReference type="NCBI Taxonomy" id="1945871"/>
    <lineage>
        <taxon>Bacteria</taxon>
        <taxon>Pseudomonadati</taxon>
        <taxon>Fibrobacterota</taxon>
        <taxon>Fibrobacteria</taxon>
        <taxon>Fibrobacterales</taxon>
        <taxon>Fibrobacteraceae</taxon>
        <taxon>Hallerella</taxon>
    </lineage>
</organism>
<dbReference type="EMBL" id="QGHD01000025">
    <property type="protein sequence ID" value="PWK93825.1"/>
    <property type="molecule type" value="Genomic_DNA"/>
</dbReference>
<evidence type="ECO:0000313" key="2">
    <source>
        <dbReference type="EMBL" id="PWK93825.1"/>
    </source>
</evidence>
<dbReference type="PROSITE" id="PS50943">
    <property type="entry name" value="HTH_CROC1"/>
    <property type="match status" value="1"/>
</dbReference>
<dbReference type="Proteomes" id="UP000245523">
    <property type="component" value="Unassembled WGS sequence"/>
</dbReference>
<dbReference type="Gene3D" id="1.10.260.40">
    <property type="entry name" value="lambda repressor-like DNA-binding domains"/>
    <property type="match status" value="1"/>
</dbReference>
<dbReference type="InterPro" id="IPR010982">
    <property type="entry name" value="Lambda_DNA-bd_dom_sf"/>
</dbReference>
<proteinExistence type="predicted"/>
<dbReference type="CDD" id="cd00093">
    <property type="entry name" value="HTH_XRE"/>
    <property type="match status" value="1"/>
</dbReference>
<reference evidence="2 3" key="1">
    <citation type="submission" date="2018-05" db="EMBL/GenBank/DDBJ databases">
        <title>Animal gut microbial communities from fecal samples from Wisconsin, USA.</title>
        <authorList>
            <person name="Neumann A."/>
        </authorList>
    </citation>
    <scope>NUCLEOTIDE SEQUENCE [LARGE SCALE GENOMIC DNA]</scope>
    <source>
        <strain evidence="2 3">UWS4</strain>
    </source>
</reference>
<gene>
    <name evidence="2" type="ORF">B0H50_12518</name>
</gene>
<dbReference type="SUPFAM" id="SSF47413">
    <property type="entry name" value="lambda repressor-like DNA-binding domains"/>
    <property type="match status" value="1"/>
</dbReference>
<dbReference type="InterPro" id="IPR001387">
    <property type="entry name" value="Cro/C1-type_HTH"/>
</dbReference>
<keyword evidence="3" id="KW-1185">Reference proteome</keyword>
<protein>
    <submittedName>
        <fullName evidence="2">Y4mF family transcriptional regulator</fullName>
    </submittedName>
</protein>
<comment type="caution">
    <text evidence="2">The sequence shown here is derived from an EMBL/GenBank/DDBJ whole genome shotgun (WGS) entry which is preliminary data.</text>
</comment>
<sequence>MKKFDSFFKISALHFPVREYFTYFQTKSINFPVREYYIYSMDIQNTEDLSKAIKGRRKSLKLTQAECATFCGVGLRFFSELENGKQSLHLGKVMQVLQMLGLKMQIIGNEESK</sequence>
<dbReference type="NCBIfam" id="TIGR03070">
    <property type="entry name" value="couple_hipB"/>
    <property type="match status" value="1"/>
</dbReference>
<accession>A0ABX5LM52</accession>
<feature type="domain" description="HTH cro/C1-type" evidence="1">
    <location>
        <begin position="53"/>
        <end position="107"/>
    </location>
</feature>
<dbReference type="InterPro" id="IPR017507">
    <property type="entry name" value="Tscrpt_reg_HipB-like"/>
</dbReference>
<dbReference type="RefSeq" id="WP_199219626.1">
    <property type="nucleotide sequence ID" value="NZ_QGHD01000025.1"/>
</dbReference>
<name>A0ABX5LM52_9BACT</name>